<dbReference type="Gene3D" id="1.10.357.10">
    <property type="entry name" value="Tetracycline Repressor, domain 2"/>
    <property type="match status" value="1"/>
</dbReference>
<evidence type="ECO:0000313" key="2">
    <source>
        <dbReference type="EMBL" id="MFD1946403.1"/>
    </source>
</evidence>
<dbReference type="InterPro" id="IPR039538">
    <property type="entry name" value="BetI_C"/>
</dbReference>
<dbReference type="SUPFAM" id="SSF48498">
    <property type="entry name" value="Tetracyclin repressor-like, C-terminal domain"/>
    <property type="match status" value="1"/>
</dbReference>
<gene>
    <name evidence="2" type="ORF">ACFSDE_06330</name>
</gene>
<feature type="domain" description="BetI-type transcriptional repressor C-terminal" evidence="1">
    <location>
        <begin position="92"/>
        <end position="196"/>
    </location>
</feature>
<evidence type="ECO:0000259" key="1">
    <source>
        <dbReference type="Pfam" id="PF13977"/>
    </source>
</evidence>
<keyword evidence="3" id="KW-1185">Reference proteome</keyword>
<dbReference type="SUPFAM" id="SSF46689">
    <property type="entry name" value="Homeodomain-like"/>
    <property type="match status" value="1"/>
</dbReference>
<organism evidence="2 3">
    <name type="scientific">Nocardioides aestuarii</name>
    <dbReference type="NCBI Taxonomy" id="252231"/>
    <lineage>
        <taxon>Bacteria</taxon>
        <taxon>Bacillati</taxon>
        <taxon>Actinomycetota</taxon>
        <taxon>Actinomycetes</taxon>
        <taxon>Propionibacteriales</taxon>
        <taxon>Nocardioidaceae</taxon>
        <taxon>Nocardioides</taxon>
    </lineage>
</organism>
<dbReference type="Proteomes" id="UP001597351">
    <property type="component" value="Unassembled WGS sequence"/>
</dbReference>
<reference evidence="3" key="1">
    <citation type="journal article" date="2019" name="Int. J. Syst. Evol. Microbiol.">
        <title>The Global Catalogue of Microorganisms (GCM) 10K type strain sequencing project: providing services to taxonomists for standard genome sequencing and annotation.</title>
        <authorList>
            <consortium name="The Broad Institute Genomics Platform"/>
            <consortium name="The Broad Institute Genome Sequencing Center for Infectious Disease"/>
            <person name="Wu L."/>
            <person name="Ma J."/>
        </authorList>
    </citation>
    <scope>NUCLEOTIDE SEQUENCE [LARGE SCALE GENOMIC DNA]</scope>
    <source>
        <strain evidence="3">CGMCC 1.12477</strain>
    </source>
</reference>
<dbReference type="InterPro" id="IPR009057">
    <property type="entry name" value="Homeodomain-like_sf"/>
</dbReference>
<dbReference type="EMBL" id="JBHUGD010000003">
    <property type="protein sequence ID" value="MFD1946403.1"/>
    <property type="molecule type" value="Genomic_DNA"/>
</dbReference>
<dbReference type="InterPro" id="IPR036271">
    <property type="entry name" value="Tet_transcr_reg_TetR-rel_C_sf"/>
</dbReference>
<evidence type="ECO:0000313" key="3">
    <source>
        <dbReference type="Proteomes" id="UP001597351"/>
    </source>
</evidence>
<protein>
    <submittedName>
        <fullName evidence="2">TetR family transcriptional regulator C-terminal domain-containing protein</fullName>
    </submittedName>
</protein>
<comment type="caution">
    <text evidence="2">The sequence shown here is derived from an EMBL/GenBank/DDBJ whole genome shotgun (WGS) entry which is preliminary data.</text>
</comment>
<accession>A0ABW4TLS5</accession>
<dbReference type="Pfam" id="PF13977">
    <property type="entry name" value="TetR_C_6"/>
    <property type="match status" value="1"/>
</dbReference>
<sequence length="207" mass="22766">MPDLDDLRHLMLEPDSSSRHAMVTDLGITIVGDQGWAALTPASLAQSLGLTRQAVHQWFGDQQALRLVFARHFAGRWERWIDVRVYAHGHRGLLPTSEETRRWARVWLALVEQSARDDDLGALVAHLRREEATALGHHLSSRAAADHDVRVSLLPATTSALLATVEGLRIRACRASRGDESAQLDLTVAHHLDALVGGRCLTSSKSA</sequence>
<proteinExistence type="predicted"/>
<name>A0ABW4TLS5_9ACTN</name>
<dbReference type="RefSeq" id="WP_343916519.1">
    <property type="nucleotide sequence ID" value="NZ_BAAAJT010000002.1"/>
</dbReference>